<reference evidence="3 4" key="1">
    <citation type="submission" date="2019-08" db="EMBL/GenBank/DDBJ databases">
        <title>Whole genome of Aphis craccivora.</title>
        <authorList>
            <person name="Voronova N.V."/>
            <person name="Shulinski R.S."/>
            <person name="Bandarenka Y.V."/>
            <person name="Zhorov D.G."/>
            <person name="Warner D."/>
        </authorList>
    </citation>
    <scope>NUCLEOTIDE SEQUENCE [LARGE SCALE GENOMIC DNA]</scope>
    <source>
        <strain evidence="3">180601</strain>
        <tissue evidence="3">Whole Body</tissue>
    </source>
</reference>
<keyword evidence="1" id="KW-0175">Coiled coil</keyword>
<evidence type="ECO:0000313" key="4">
    <source>
        <dbReference type="Proteomes" id="UP000478052"/>
    </source>
</evidence>
<keyword evidence="4" id="KW-1185">Reference proteome</keyword>
<sequence>MEIFYVGHRNPSNRALLISKKEWNRLGKILTKKIDDEESIEASKRLKEMRRETSKKMVDGWDNTELNKTKKLLEQKRKALSELEVKRQQRDEEMKIEALDARNRIIEKACKLKFEERDATKTFYRALLHSEVIMMIDDHHLTNSTFQVFKERAIQLKFNEAEREKRIQKDLETAQEQNKEAERHKKLRADEKQKDNELKRSKAEILLKELKEREDKKNEEQIASRESGKAELQKLAEEIEEARKKAAAEARVAKEKLQKDIEDNRIMITRQDNIRETEEWEEDMVTTIMAETKKTLARARRLKEIELVEVKQLALEEMRMKSAAWPTKRNGWSESDVQDAIETQEKRFFQMQLSSYVIGFSFLVLIPSTFRRYREGECKKRELANRKIKHVEIGKKLWEEEICRRREQSEQDLRLELYRRERDKRLLTEFVDLRRRMQLEKAKLFREQLDKQCDDKRITLMANRQADIDRHEAFEHQWHREDEEFLEYAKNVIEKKKLDGNPVVPLLNTVKDYLEKNNLCVDKDNKISKKIAKGPIYTSRIIRHIERHIFKSLSFKNIIS</sequence>
<evidence type="ECO:0000313" key="3">
    <source>
        <dbReference type="EMBL" id="KAF0762977.1"/>
    </source>
</evidence>
<dbReference type="GO" id="GO:0005879">
    <property type="term" value="C:axonemal microtubule"/>
    <property type="evidence" value="ECO:0007669"/>
    <property type="project" value="TreeGrafter"/>
</dbReference>
<organism evidence="3 4">
    <name type="scientific">Aphis craccivora</name>
    <name type="common">Cowpea aphid</name>
    <dbReference type="NCBI Taxonomy" id="307492"/>
    <lineage>
        <taxon>Eukaryota</taxon>
        <taxon>Metazoa</taxon>
        <taxon>Ecdysozoa</taxon>
        <taxon>Arthropoda</taxon>
        <taxon>Hexapoda</taxon>
        <taxon>Insecta</taxon>
        <taxon>Pterygota</taxon>
        <taxon>Neoptera</taxon>
        <taxon>Paraneoptera</taxon>
        <taxon>Hemiptera</taxon>
        <taxon>Sternorrhyncha</taxon>
        <taxon>Aphidomorpha</taxon>
        <taxon>Aphidoidea</taxon>
        <taxon>Aphididae</taxon>
        <taxon>Aphidini</taxon>
        <taxon>Aphis</taxon>
        <taxon>Aphis</taxon>
    </lineage>
</organism>
<dbReference type="InterPro" id="IPR039986">
    <property type="entry name" value="CFAP210"/>
</dbReference>
<protein>
    <submittedName>
        <fullName evidence="3">Vicilin-like seed storage protein At2g18540</fullName>
    </submittedName>
</protein>
<dbReference type="EMBL" id="VUJU01001992">
    <property type="protein sequence ID" value="KAF0762977.1"/>
    <property type="molecule type" value="Genomic_DNA"/>
</dbReference>
<proteinExistence type="predicted"/>
<dbReference type="PANTHER" id="PTHR28663:SF1">
    <property type="entry name" value="CILIA- AND FLAGELLA- ASSOCIATED PROTEIN 210"/>
    <property type="match status" value="1"/>
</dbReference>
<dbReference type="PANTHER" id="PTHR28663">
    <property type="entry name" value="COILED-COIL DOMAIN-CONTAINING PROTEIN 173"/>
    <property type="match status" value="1"/>
</dbReference>
<dbReference type="OrthoDB" id="331765at2759"/>
<feature type="coiled-coil region" evidence="1">
    <location>
        <begin position="63"/>
        <end position="93"/>
    </location>
</feature>
<name>A0A6G0YXT7_APHCR</name>
<gene>
    <name evidence="3" type="ORF">FWK35_00005857</name>
</gene>
<dbReference type="AlphaFoldDB" id="A0A6G0YXT7"/>
<feature type="non-terminal residue" evidence="3">
    <location>
        <position position="560"/>
    </location>
</feature>
<evidence type="ECO:0000256" key="2">
    <source>
        <dbReference type="SAM" id="MobiDB-lite"/>
    </source>
</evidence>
<comment type="caution">
    <text evidence="3">The sequence shown here is derived from an EMBL/GenBank/DDBJ whole genome shotgun (WGS) entry which is preliminary data.</text>
</comment>
<accession>A0A6G0YXT7</accession>
<dbReference type="Proteomes" id="UP000478052">
    <property type="component" value="Unassembled WGS sequence"/>
</dbReference>
<feature type="region of interest" description="Disordered" evidence="2">
    <location>
        <begin position="173"/>
        <end position="198"/>
    </location>
</feature>
<evidence type="ECO:0000256" key="1">
    <source>
        <dbReference type="SAM" id="Coils"/>
    </source>
</evidence>